<dbReference type="AlphaFoldDB" id="A0A2L0EQH7"/>
<reference evidence="2 3" key="1">
    <citation type="submission" date="2015-09" db="EMBL/GenBank/DDBJ databases">
        <title>Sorangium comparison.</title>
        <authorList>
            <person name="Zaburannyi N."/>
            <person name="Bunk B."/>
            <person name="Overmann J."/>
            <person name="Mueller R."/>
        </authorList>
    </citation>
    <scope>NUCLEOTIDE SEQUENCE [LARGE SCALE GENOMIC DNA]</scope>
    <source>
        <strain evidence="2 3">So ce26</strain>
    </source>
</reference>
<sequence length="399" mass="44840">MSTSQGLDTSLIHFTKDTEGKLRAHVLAKRTYRLLDGRVPEVAPEQLAIVREPLYEDGNEDNPVAWEPDFYACPRTGTDVVVLGSAFCREGPRRELDVSVSVDLGGVKRSAPERVTRRVRVFGDRKVDWYEGSVHFTDPEPFERMPLTFRRAYGGHDRAADEEHPDDFASWLAKAGDLPMEDISPYEYPRNPAGKGYVVFPDRRALDGLELPNLEMPGALLTPENLVLGAAARWPFAPRPAGFGFTDQSWFPRNAFLGLSPSFEGELQEIPEVREGYLPPELLEGDITDHLGSPQNLRFFHAAAPWLVFPDFDGDETLRIANMHPSLPELVVPMPRERPLLLLEPHTGGAAELAPALRTVVVRPDEEQLVLIWVGTLPVDRPPTEAQYRKMRHAVKWRS</sequence>
<evidence type="ECO:0000313" key="2">
    <source>
        <dbReference type="EMBL" id="AUX41544.1"/>
    </source>
</evidence>
<protein>
    <recommendedName>
        <fullName evidence="1">DUF2169 domain-containing protein</fullName>
    </recommendedName>
</protein>
<dbReference type="Pfam" id="PF09937">
    <property type="entry name" value="DUF2169"/>
    <property type="match status" value="1"/>
</dbReference>
<accession>A0A2L0EQH7</accession>
<gene>
    <name evidence="2" type="ORF">SOCE26_029640</name>
</gene>
<dbReference type="OrthoDB" id="233093at2"/>
<evidence type="ECO:0000259" key="1">
    <source>
        <dbReference type="Pfam" id="PF09937"/>
    </source>
</evidence>
<dbReference type="Proteomes" id="UP000238348">
    <property type="component" value="Chromosome"/>
</dbReference>
<dbReference type="RefSeq" id="WP_159396921.1">
    <property type="nucleotide sequence ID" value="NZ_CP012673.1"/>
</dbReference>
<organism evidence="2 3">
    <name type="scientific">Sorangium cellulosum</name>
    <name type="common">Polyangium cellulosum</name>
    <dbReference type="NCBI Taxonomy" id="56"/>
    <lineage>
        <taxon>Bacteria</taxon>
        <taxon>Pseudomonadati</taxon>
        <taxon>Myxococcota</taxon>
        <taxon>Polyangia</taxon>
        <taxon>Polyangiales</taxon>
        <taxon>Polyangiaceae</taxon>
        <taxon>Sorangium</taxon>
    </lineage>
</organism>
<dbReference type="InterPro" id="IPR018683">
    <property type="entry name" value="DUF2169"/>
</dbReference>
<name>A0A2L0EQH7_SORCE</name>
<evidence type="ECO:0000313" key="3">
    <source>
        <dbReference type="Proteomes" id="UP000238348"/>
    </source>
</evidence>
<feature type="domain" description="DUF2169" evidence="1">
    <location>
        <begin position="20"/>
        <end position="373"/>
    </location>
</feature>
<proteinExistence type="predicted"/>
<dbReference type="EMBL" id="CP012673">
    <property type="protein sequence ID" value="AUX41544.1"/>
    <property type="molecule type" value="Genomic_DNA"/>
</dbReference>